<dbReference type="InterPro" id="IPR002657">
    <property type="entry name" value="BilAc:Na_symport/Acr3"/>
</dbReference>
<feature type="transmembrane region" description="Helical" evidence="8">
    <location>
        <begin position="54"/>
        <end position="76"/>
    </location>
</feature>
<name>A0A1E5G3U7_9FIRM</name>
<dbReference type="Pfam" id="PF01758">
    <property type="entry name" value="SBF"/>
    <property type="match status" value="1"/>
</dbReference>
<dbReference type="OrthoDB" id="1551454at2"/>
<dbReference type="GO" id="GO:0005886">
    <property type="term" value="C:plasma membrane"/>
    <property type="evidence" value="ECO:0007669"/>
    <property type="project" value="UniProtKB-SubCell"/>
</dbReference>
<keyword evidence="6 8" id="KW-1133">Transmembrane helix</keyword>
<reference evidence="9 10" key="1">
    <citation type="submission" date="2016-09" db="EMBL/GenBank/DDBJ databases">
        <title>Draft genome sequence for the type strain of Desulfuribacillus alkaliarsenatis AHT28, an obligately anaerobic, sulfidogenic bacterium isolated from Russian soda lake sediments.</title>
        <authorList>
            <person name="Abin C.A."/>
            <person name="Hollibaugh J.T."/>
        </authorList>
    </citation>
    <scope>NUCLEOTIDE SEQUENCE [LARGE SCALE GENOMIC DNA]</scope>
    <source>
        <strain evidence="9 10">AHT28</strain>
    </source>
</reference>
<keyword evidence="4" id="KW-1003">Cell membrane</keyword>
<evidence type="ECO:0000256" key="8">
    <source>
        <dbReference type="SAM" id="Phobius"/>
    </source>
</evidence>
<dbReference type="Gene3D" id="1.20.1530.20">
    <property type="match status" value="1"/>
</dbReference>
<dbReference type="AlphaFoldDB" id="A0A1E5G3U7"/>
<keyword evidence="5 8" id="KW-0812">Transmembrane</keyword>
<comment type="subcellular location">
    <subcellularLocation>
        <location evidence="1">Cell membrane</location>
        <topology evidence="1">Multi-pass membrane protein</topology>
    </subcellularLocation>
</comment>
<sequence>MQNSHYNTYRGIFVSTFWKIFMIPNRNIVYTVPLTILSGLIVGLLFDTSGLRDYVLIVSILMVYPLMIGLKISEIFNLKYIKLINTSLLINFISIPLIAYLLGFMFLRNQPELFAGLAIIALLPTGTMTVAFTLIAKGNVPASLQLTVVGLVIGAILAPWYLLVMVGQFIPIDLMQVFQTIFMVIFIPLIAGLITYYALLTKIPETTFKEKIKPKLPGFTAYGMIYIIFTSISINANRIVSDWHLLLLAVFVLFLFYIAIFSLSYFIGKRFYTRENCISLVYGTALRNLAIGLGLAVTTFGADAALMVALCFLFQQQFAVQFGRIINKSN</sequence>
<evidence type="ECO:0000256" key="7">
    <source>
        <dbReference type="ARBA" id="ARBA00023136"/>
    </source>
</evidence>
<keyword evidence="7 8" id="KW-0472">Membrane</keyword>
<evidence type="ECO:0000256" key="6">
    <source>
        <dbReference type="ARBA" id="ARBA00022989"/>
    </source>
</evidence>
<gene>
    <name evidence="9" type="ORF">BHF68_13750</name>
</gene>
<dbReference type="EMBL" id="MIJE01000004">
    <property type="protein sequence ID" value="OEF97749.1"/>
    <property type="molecule type" value="Genomic_DNA"/>
</dbReference>
<evidence type="ECO:0000313" key="9">
    <source>
        <dbReference type="EMBL" id="OEF97749.1"/>
    </source>
</evidence>
<feature type="transmembrane region" description="Helical" evidence="8">
    <location>
        <begin position="243"/>
        <end position="268"/>
    </location>
</feature>
<feature type="transmembrane region" description="Helical" evidence="8">
    <location>
        <begin position="113"/>
        <end position="136"/>
    </location>
</feature>
<dbReference type="GO" id="GO:0015297">
    <property type="term" value="F:antiporter activity"/>
    <property type="evidence" value="ECO:0007669"/>
    <property type="project" value="InterPro"/>
</dbReference>
<dbReference type="STRING" id="766136.BHF68_13750"/>
<comment type="caution">
    <text evidence="9">The sequence shown here is derived from an EMBL/GenBank/DDBJ whole genome shotgun (WGS) entry which is preliminary data.</text>
</comment>
<evidence type="ECO:0000256" key="1">
    <source>
        <dbReference type="ARBA" id="ARBA00004651"/>
    </source>
</evidence>
<feature type="transmembrane region" description="Helical" evidence="8">
    <location>
        <begin position="88"/>
        <end position="107"/>
    </location>
</feature>
<protein>
    <recommendedName>
        <fullName evidence="11">Sodium:proton symporter</fullName>
    </recommendedName>
</protein>
<keyword evidence="3" id="KW-0813">Transport</keyword>
<feature type="transmembrane region" description="Helical" evidence="8">
    <location>
        <begin position="28"/>
        <end position="48"/>
    </location>
</feature>
<dbReference type="InterPro" id="IPR004706">
    <property type="entry name" value="Arsenical-R_Acr3"/>
</dbReference>
<feature type="transmembrane region" description="Helical" evidence="8">
    <location>
        <begin position="289"/>
        <end position="315"/>
    </location>
</feature>
<evidence type="ECO:0000256" key="4">
    <source>
        <dbReference type="ARBA" id="ARBA00022475"/>
    </source>
</evidence>
<evidence type="ECO:0000313" key="10">
    <source>
        <dbReference type="Proteomes" id="UP000094296"/>
    </source>
</evidence>
<evidence type="ECO:0000256" key="2">
    <source>
        <dbReference type="ARBA" id="ARBA00010110"/>
    </source>
</evidence>
<accession>A0A1E5G3U7</accession>
<evidence type="ECO:0000256" key="3">
    <source>
        <dbReference type="ARBA" id="ARBA00022448"/>
    </source>
</evidence>
<proteinExistence type="inferred from homology"/>
<dbReference type="PANTHER" id="PTHR43057:SF1">
    <property type="entry name" value="ARSENICAL-RESISTANCE PROTEIN 3"/>
    <property type="match status" value="1"/>
</dbReference>
<dbReference type="InterPro" id="IPR038770">
    <property type="entry name" value="Na+/solute_symporter_sf"/>
</dbReference>
<feature type="transmembrane region" description="Helical" evidence="8">
    <location>
        <begin position="148"/>
        <end position="170"/>
    </location>
</feature>
<dbReference type="PANTHER" id="PTHR43057">
    <property type="entry name" value="ARSENITE EFFLUX TRANSPORTER"/>
    <property type="match status" value="1"/>
</dbReference>
<dbReference type="GO" id="GO:0015104">
    <property type="term" value="F:antimonite transmembrane transporter activity"/>
    <property type="evidence" value="ECO:0007669"/>
    <property type="project" value="TreeGrafter"/>
</dbReference>
<feature type="transmembrane region" description="Helical" evidence="8">
    <location>
        <begin position="176"/>
        <end position="199"/>
    </location>
</feature>
<comment type="similarity">
    <text evidence="2">Belongs to the arsenical resistance-3 (ACR3) (TC 2.A.59) family.</text>
</comment>
<feature type="transmembrane region" description="Helical" evidence="8">
    <location>
        <begin position="219"/>
        <end position="237"/>
    </location>
</feature>
<evidence type="ECO:0008006" key="11">
    <source>
        <dbReference type="Google" id="ProtNLM"/>
    </source>
</evidence>
<organism evidence="9 10">
    <name type="scientific">Desulfuribacillus alkaliarsenatis</name>
    <dbReference type="NCBI Taxonomy" id="766136"/>
    <lineage>
        <taxon>Bacteria</taxon>
        <taxon>Bacillati</taxon>
        <taxon>Bacillota</taxon>
        <taxon>Desulfuribacillia</taxon>
        <taxon>Desulfuribacillales</taxon>
        <taxon>Desulfuribacillaceae</taxon>
        <taxon>Desulfuribacillus</taxon>
    </lineage>
</organism>
<evidence type="ECO:0000256" key="5">
    <source>
        <dbReference type="ARBA" id="ARBA00022692"/>
    </source>
</evidence>
<dbReference type="Proteomes" id="UP000094296">
    <property type="component" value="Unassembled WGS sequence"/>
</dbReference>
<keyword evidence="10" id="KW-1185">Reference proteome</keyword>
<dbReference type="GO" id="GO:0015105">
    <property type="term" value="F:arsenite transmembrane transporter activity"/>
    <property type="evidence" value="ECO:0007669"/>
    <property type="project" value="TreeGrafter"/>
</dbReference>